<proteinExistence type="predicted"/>
<feature type="coiled-coil region" evidence="1">
    <location>
        <begin position="779"/>
        <end position="893"/>
    </location>
</feature>
<evidence type="ECO:0000256" key="2">
    <source>
        <dbReference type="SAM" id="MobiDB-lite"/>
    </source>
</evidence>
<comment type="caution">
    <text evidence="3">The sequence shown here is derived from an EMBL/GenBank/DDBJ whole genome shotgun (WGS) entry which is preliminary data.</text>
</comment>
<dbReference type="Proteomes" id="UP000734854">
    <property type="component" value="Unassembled WGS sequence"/>
</dbReference>
<feature type="coiled-coil region" evidence="1">
    <location>
        <begin position="623"/>
        <end position="706"/>
    </location>
</feature>
<feature type="region of interest" description="Disordered" evidence="2">
    <location>
        <begin position="1273"/>
        <end position="1300"/>
    </location>
</feature>
<evidence type="ECO:0000256" key="1">
    <source>
        <dbReference type="SAM" id="Coils"/>
    </source>
</evidence>
<feature type="region of interest" description="Disordered" evidence="2">
    <location>
        <begin position="1"/>
        <end position="76"/>
    </location>
</feature>
<feature type="coiled-coil region" evidence="1">
    <location>
        <begin position="378"/>
        <end position="524"/>
    </location>
</feature>
<feature type="coiled-coil region" evidence="1">
    <location>
        <begin position="1559"/>
        <end position="1586"/>
    </location>
</feature>
<feature type="coiled-coil region" evidence="1">
    <location>
        <begin position="1357"/>
        <end position="1398"/>
    </location>
</feature>
<feature type="region of interest" description="Disordered" evidence="2">
    <location>
        <begin position="81"/>
        <end position="100"/>
    </location>
</feature>
<keyword evidence="1" id="KW-0175">Coiled coil</keyword>
<evidence type="ECO:0000313" key="4">
    <source>
        <dbReference type="Proteomes" id="UP000734854"/>
    </source>
</evidence>
<protein>
    <submittedName>
        <fullName evidence="3">Uncharacterized protein</fullName>
    </submittedName>
</protein>
<reference evidence="3 4" key="1">
    <citation type="submission" date="2020-08" db="EMBL/GenBank/DDBJ databases">
        <title>Plant Genome Project.</title>
        <authorList>
            <person name="Zhang R.-G."/>
        </authorList>
    </citation>
    <scope>NUCLEOTIDE SEQUENCE [LARGE SCALE GENOMIC DNA]</scope>
    <source>
        <tissue evidence="3">Rhizome</tissue>
    </source>
</reference>
<dbReference type="PANTHER" id="PTHR43939:SF68">
    <property type="entry name" value="CENTROSOMAL PROTEIN OF 290 KDA-LIKE"/>
    <property type="match status" value="1"/>
</dbReference>
<feature type="compositionally biased region" description="Basic and acidic residues" evidence="2">
    <location>
        <begin position="61"/>
        <end position="70"/>
    </location>
</feature>
<dbReference type="EMBL" id="JACMSC010000010">
    <property type="protein sequence ID" value="KAG6504654.1"/>
    <property type="molecule type" value="Genomic_DNA"/>
</dbReference>
<keyword evidence="4" id="KW-1185">Reference proteome</keyword>
<name>A0A8J5L333_ZINOF</name>
<organism evidence="3 4">
    <name type="scientific">Zingiber officinale</name>
    <name type="common">Ginger</name>
    <name type="synonym">Amomum zingiber</name>
    <dbReference type="NCBI Taxonomy" id="94328"/>
    <lineage>
        <taxon>Eukaryota</taxon>
        <taxon>Viridiplantae</taxon>
        <taxon>Streptophyta</taxon>
        <taxon>Embryophyta</taxon>
        <taxon>Tracheophyta</taxon>
        <taxon>Spermatophyta</taxon>
        <taxon>Magnoliopsida</taxon>
        <taxon>Liliopsida</taxon>
        <taxon>Zingiberales</taxon>
        <taxon>Zingiberaceae</taxon>
        <taxon>Zingiber</taxon>
    </lineage>
</organism>
<feature type="coiled-coil region" evidence="1">
    <location>
        <begin position="933"/>
        <end position="1051"/>
    </location>
</feature>
<dbReference type="PANTHER" id="PTHR43939">
    <property type="entry name" value="COILED-COIL DOMAIN-CONTAINING PROTEIN 158"/>
    <property type="match status" value="1"/>
</dbReference>
<gene>
    <name evidence="3" type="ORF">ZIOFF_036990</name>
</gene>
<dbReference type="OrthoDB" id="10255522at2759"/>
<sequence length="1736" mass="196039">MPDRSDSDSSPKSPNGSQASSSGEEVRPLPDPGSPSNAQQSSDEGGSSDGVLVDLPGQTDQDSRSMRGDPDTGILVNIDGSMQESVDESGREETFEDASDILSRTESSRSLALEDSMAVIEFGERSDSRLGGDELARVQARLEETIAECQKCKEEREIFGKGIVSLRQSLQDILDQHSLLGIGKNNDSISLPRLEAIESNDRALSSPTPLHSMFDDCSKLLTDLKVILTERMDSDSKILELHGALDAKDQEIEELNARVSESSISHDVIISFLDAFKETQLRTAEESINLVTKRLLDSLETVVGQHASAEDSPNDGLPLVEKKTLLLIEKHSKIISEIHLLKQSLEECNPAFAAIQDDDLGKVFSFAREKLFESNRNEANVLDSIKKFEEENKKLLEQVEKIKENLEKAQLETNKTKAELEQAENKYMTIKEKLSMAVSKGKSLVQHRDALKQSLAEKTSELEKCMEELQQRSEALHTTEASLDELKQLLNQNTNELETCLEKLQIKTIELENAKLSIEDLNANCIMVNSFHESLSQRSKCLLDIEEITSLAHPPQEVLSLEIVDRVRWFINQKAAADAIVLENRKIRDAVSSIELPEIVSSRELDYQIDWFVKEFNHAKDDNGKLQNEISSAQIAMASQQSEMSEAHKGIDSLEMYLLEEKLAKEVLHNELKELQCQYDDMVQRLSSLSSDKDQLLKALLELSENTLDCQLPVDISPTVDRCVIKISEKMASSLTRIEQIERMQCILYITDQDLKLYEQILDDDLLERSATTRLSDELTKLSNEAVVLKNDKESVQKELERVEEKNSLLREKLSMAVKKGKGLVQEREGFKTALDDKTFEIEKLKRELQLKDGTINEYQEQINNLSINIQHIEKLEATIVSLKNERDQSQQSLHESSTKLDNLISCVEKIAVPTVNVFEGPLEKVNWIAEYIQQSKVAKSHALEELEKLQEEASLQARRLSSATETIKALEEEKSETDNYISLIFEEKNAIQLGKVSVEQELKKLKEEVDFSVSKLSEAYASIKLLEDELAKAQKDITQLQTDRNNLEFKSDREIFELNAELAECREKLLESHGSMEKYSAEMNSQLGHLIMFIKDKSLLSIIAEESSKSTDGFRKMNSMMQNMHNHFASKQTHVLLDLKDEPAFEEIPLPETDDFTTNWNVQFEEKSAIDSEDVPDITKIVAWSHARAELLENYFSTFFEGLEKHIASILRGLQVTRNEFVHLLELSETMKSKTHKLEAHNEAQANKLVSLQKGITTLFSACNDATRELAELSDSRDSSGNTVSDSHKESFSGGTEEDAEFYPNVSDNLLFSVNRIKNHFQQLLNVENIWLTSVENMKNKLNEAELISKTSVEERMICEERVSILERDLEALTELCDDLKTKIDNYQAKEDLLRDKELLTTKHALDRGMNTQLLSESQISVLMDKVNKLEIPYIESGTLNAGVHFSDSAEKLFFIVDEVNAMQQKMEILKHEKEDMHLVLGSHVHEIEHLKKTIEENNTYFQELELKKNDLLEMNEDLERIIKKLGGYDALHDQKSLSSKLLLTMLDRLIISSMLESEKLKSRAQEFEANLQAKDDLVHELSDKVKTLEDSIHALSLLLESTKESTIFEATPSKGGSEISEIEDVGLLGKNSILPVSTAAQLRTMRKGSDDHLVLNIDSGFAQSVVAAETDAKGHVFKSLNTSGLIPKQGKLIADRLDSIWVSGEQLLMRRPGARLGLIAYWFLMHLWLLGAIL</sequence>
<accession>A0A8J5L333</accession>
<evidence type="ECO:0000313" key="3">
    <source>
        <dbReference type="EMBL" id="KAG6504654.1"/>
    </source>
</evidence>